<dbReference type="AlphaFoldDB" id="A0A4Y2GMK4"/>
<dbReference type="EC" id="2.7.7.49" evidence="1"/>
<feature type="compositionally biased region" description="Basic residues" evidence="2">
    <location>
        <begin position="363"/>
        <end position="373"/>
    </location>
</feature>
<dbReference type="PANTHER" id="PTHR37984">
    <property type="entry name" value="PROTEIN CBG26694"/>
    <property type="match status" value="1"/>
</dbReference>
<dbReference type="Gene3D" id="3.30.420.10">
    <property type="entry name" value="Ribonuclease H-like superfamily/Ribonuclease H"/>
    <property type="match status" value="1"/>
</dbReference>
<dbReference type="InterPro" id="IPR050951">
    <property type="entry name" value="Retrovirus_Pol_polyprotein"/>
</dbReference>
<feature type="compositionally biased region" description="Polar residues" evidence="2">
    <location>
        <begin position="333"/>
        <end position="361"/>
    </location>
</feature>
<evidence type="ECO:0000259" key="3">
    <source>
        <dbReference type="PROSITE" id="PS50994"/>
    </source>
</evidence>
<comment type="caution">
    <text evidence="4">The sequence shown here is derived from an EMBL/GenBank/DDBJ whole genome shotgun (WGS) entry which is preliminary data.</text>
</comment>
<dbReference type="InterPro" id="IPR012337">
    <property type="entry name" value="RNaseH-like_sf"/>
</dbReference>
<dbReference type="InterPro" id="IPR001584">
    <property type="entry name" value="Integrase_cat-core"/>
</dbReference>
<gene>
    <name evidence="4" type="primary">K02A2.6_433</name>
    <name evidence="4" type="ORF">AVEN_83017_1</name>
</gene>
<dbReference type="GO" id="GO:0015074">
    <property type="term" value="P:DNA integration"/>
    <property type="evidence" value="ECO:0007669"/>
    <property type="project" value="InterPro"/>
</dbReference>
<dbReference type="GO" id="GO:0003964">
    <property type="term" value="F:RNA-directed DNA polymerase activity"/>
    <property type="evidence" value="ECO:0007669"/>
    <property type="project" value="UniProtKB-EC"/>
</dbReference>
<dbReference type="Proteomes" id="UP000499080">
    <property type="component" value="Unassembled WGS sequence"/>
</dbReference>
<dbReference type="SUPFAM" id="SSF53098">
    <property type="entry name" value="Ribonuclease H-like"/>
    <property type="match status" value="1"/>
</dbReference>
<feature type="region of interest" description="Disordered" evidence="2">
    <location>
        <begin position="333"/>
        <end position="379"/>
    </location>
</feature>
<name>A0A4Y2GMK4_ARAVE</name>
<feature type="domain" description="Integrase catalytic" evidence="3">
    <location>
        <begin position="45"/>
        <end position="199"/>
    </location>
</feature>
<dbReference type="InterPro" id="IPR036397">
    <property type="entry name" value="RNaseH_sf"/>
</dbReference>
<evidence type="ECO:0000313" key="4">
    <source>
        <dbReference type="EMBL" id="GBM54417.1"/>
    </source>
</evidence>
<dbReference type="InterPro" id="IPR041588">
    <property type="entry name" value="Integrase_H2C2"/>
</dbReference>
<accession>A0A4Y2GMK4</accession>
<dbReference type="Pfam" id="PF00665">
    <property type="entry name" value="rve"/>
    <property type="match status" value="1"/>
</dbReference>
<protein>
    <recommendedName>
        <fullName evidence="1">RNA-directed DNA polymerase</fullName>
        <ecNumber evidence="1">2.7.7.49</ecNumber>
    </recommendedName>
</protein>
<dbReference type="Pfam" id="PF17921">
    <property type="entry name" value="Integrase_H2C2"/>
    <property type="match status" value="1"/>
</dbReference>
<dbReference type="PROSITE" id="PS50994">
    <property type="entry name" value="INTEGRASE"/>
    <property type="match status" value="1"/>
</dbReference>
<proteinExistence type="predicted"/>
<evidence type="ECO:0000256" key="1">
    <source>
        <dbReference type="ARBA" id="ARBA00012493"/>
    </source>
</evidence>
<dbReference type="GO" id="GO:0003676">
    <property type="term" value="F:nucleic acid binding"/>
    <property type="evidence" value="ECO:0007669"/>
    <property type="project" value="InterPro"/>
</dbReference>
<sequence>MKQLARAYFWFPKIDQFIENFVNKCIPCQLTRSSAPKVKSNFWPLSGKPFERVHIDFAELENRNLLIVKDSYSKCIDVSLVNSIDSKSTISHLRRLFACFGLPSEIVSDNAAQFKSELFLNFFRSNGIHTINSPPYHLNSNGAAENSVSVVKTMLKRQALSNRKYDNFQHRLDSALFAYRNTPSSVTLKTPAELLFRYLPQTTITKVRSNHLSKEKRYQDYQKSYFNRNAVKRNFDINDRVWVKSTRNENVKWYPGKITKVISLNTFLVSVNNKTRYVHSDHLRKSEVDVVDDSNFSKFRTTMDSNVNIPSVRNAILPALDIAIKPNEEITQGNSTNDTLSNAASNSVSSPISEFVTSPIKSTRPKRNIKPPKRYSDES</sequence>
<dbReference type="PANTHER" id="PTHR37984:SF5">
    <property type="entry name" value="PROTEIN NYNRIN-LIKE"/>
    <property type="match status" value="1"/>
</dbReference>
<keyword evidence="5" id="KW-1185">Reference proteome</keyword>
<dbReference type="OrthoDB" id="6580001at2759"/>
<evidence type="ECO:0000256" key="2">
    <source>
        <dbReference type="SAM" id="MobiDB-lite"/>
    </source>
</evidence>
<evidence type="ECO:0000313" key="5">
    <source>
        <dbReference type="Proteomes" id="UP000499080"/>
    </source>
</evidence>
<dbReference type="EMBL" id="BGPR01001457">
    <property type="protein sequence ID" value="GBM54417.1"/>
    <property type="molecule type" value="Genomic_DNA"/>
</dbReference>
<organism evidence="4 5">
    <name type="scientific">Araneus ventricosus</name>
    <name type="common">Orbweaver spider</name>
    <name type="synonym">Epeira ventricosa</name>
    <dbReference type="NCBI Taxonomy" id="182803"/>
    <lineage>
        <taxon>Eukaryota</taxon>
        <taxon>Metazoa</taxon>
        <taxon>Ecdysozoa</taxon>
        <taxon>Arthropoda</taxon>
        <taxon>Chelicerata</taxon>
        <taxon>Arachnida</taxon>
        <taxon>Araneae</taxon>
        <taxon>Araneomorphae</taxon>
        <taxon>Entelegynae</taxon>
        <taxon>Araneoidea</taxon>
        <taxon>Araneidae</taxon>
        <taxon>Araneus</taxon>
    </lineage>
</organism>
<reference evidence="4 5" key="1">
    <citation type="journal article" date="2019" name="Sci. Rep.">
        <title>Orb-weaving spider Araneus ventricosus genome elucidates the spidroin gene catalogue.</title>
        <authorList>
            <person name="Kono N."/>
            <person name="Nakamura H."/>
            <person name="Ohtoshi R."/>
            <person name="Moran D.A.P."/>
            <person name="Shinohara A."/>
            <person name="Yoshida Y."/>
            <person name="Fujiwara M."/>
            <person name="Mori M."/>
            <person name="Tomita M."/>
            <person name="Arakawa K."/>
        </authorList>
    </citation>
    <scope>NUCLEOTIDE SEQUENCE [LARGE SCALE GENOMIC DNA]</scope>
</reference>